<gene>
    <name evidence="3" type="ORF">ACFFVB_11000</name>
</gene>
<name>A0ABV5F2C9_9FLAO</name>
<dbReference type="InterPro" id="IPR034122">
    <property type="entry name" value="Retropepsin-like_bacterial"/>
</dbReference>
<evidence type="ECO:0000256" key="1">
    <source>
        <dbReference type="ARBA" id="ARBA00022801"/>
    </source>
</evidence>
<organism evidence="3 4">
    <name type="scientific">Formosa undariae</name>
    <dbReference type="NCBI Taxonomy" id="1325436"/>
    <lineage>
        <taxon>Bacteria</taxon>
        <taxon>Pseudomonadati</taxon>
        <taxon>Bacteroidota</taxon>
        <taxon>Flavobacteriia</taxon>
        <taxon>Flavobacteriales</taxon>
        <taxon>Flavobacteriaceae</taxon>
        <taxon>Formosa</taxon>
    </lineage>
</organism>
<dbReference type="RefSeq" id="WP_382382810.1">
    <property type="nucleotide sequence ID" value="NZ_JBHMEZ010000012.1"/>
</dbReference>
<sequence>MKKTFLLILIISTLIISCSSLKRLKTVTQGEVEQENYIEEIPFRYVKKQIVLEITINKKKYDFIFDTGNDLTLIDNSIINDINYKSNNVVGEISDANGIISKSKYLSIDNLMIGKINFLNIGAYTSDLSHLYQVLGRDTYVGIIGSNLMRKAKWQIDYKNKVIRVSDNIDNFNISNNAHLFKTKSGKYGDAEIKIELNGTEELYTFDTGFNGNISADLSLFNKINSNKNIPYITTTGINSIGANGITKSTKYSALLSVNLLNNIRLSNQIVTFKENESNILGNQFLEKFTITLDWANEVFYLDQNIQFKEDVLSEYQVFFHPNYVENKIILYSYENNYLLDKPIELGTQIIAINGVNVSNFKTQELYDYWANKNLTKNIEIQIEEKGLKRKIILTEKQLLPK</sequence>
<dbReference type="Pfam" id="PF13975">
    <property type="entry name" value="gag-asp_proteas"/>
    <property type="match status" value="1"/>
</dbReference>
<dbReference type="EMBL" id="JBHMEZ010000012">
    <property type="protein sequence ID" value="MFB9053602.1"/>
    <property type="molecule type" value="Genomic_DNA"/>
</dbReference>
<keyword evidence="1" id="KW-0378">Hydrolase</keyword>
<dbReference type="PROSITE" id="PS50175">
    <property type="entry name" value="ASP_PROT_RETROV"/>
    <property type="match status" value="1"/>
</dbReference>
<keyword evidence="4" id="KW-1185">Reference proteome</keyword>
<dbReference type="Gene3D" id="2.40.70.10">
    <property type="entry name" value="Acid Proteases"/>
    <property type="match status" value="2"/>
</dbReference>
<dbReference type="InterPro" id="IPR001995">
    <property type="entry name" value="Peptidase_A2_cat"/>
</dbReference>
<reference evidence="3 4" key="1">
    <citation type="submission" date="2024-09" db="EMBL/GenBank/DDBJ databases">
        <authorList>
            <person name="Sun Q."/>
            <person name="Mori K."/>
        </authorList>
    </citation>
    <scope>NUCLEOTIDE SEQUENCE [LARGE SCALE GENOMIC DNA]</scope>
    <source>
        <strain evidence="3 4">CECT 8286</strain>
    </source>
</reference>
<dbReference type="InterPro" id="IPR021109">
    <property type="entry name" value="Peptidase_aspartic_dom_sf"/>
</dbReference>
<evidence type="ECO:0000259" key="2">
    <source>
        <dbReference type="PROSITE" id="PS50175"/>
    </source>
</evidence>
<feature type="domain" description="Peptidase A2" evidence="2">
    <location>
        <begin position="61"/>
        <end position="139"/>
    </location>
</feature>
<evidence type="ECO:0000313" key="3">
    <source>
        <dbReference type="EMBL" id="MFB9053602.1"/>
    </source>
</evidence>
<comment type="caution">
    <text evidence="3">The sequence shown here is derived from an EMBL/GenBank/DDBJ whole genome shotgun (WGS) entry which is preliminary data.</text>
</comment>
<proteinExistence type="predicted"/>
<dbReference type="SUPFAM" id="SSF50630">
    <property type="entry name" value="Acid proteases"/>
    <property type="match status" value="2"/>
</dbReference>
<dbReference type="CDD" id="cd05483">
    <property type="entry name" value="retropepsin_like_bacteria"/>
    <property type="match status" value="1"/>
</dbReference>
<evidence type="ECO:0000313" key="4">
    <source>
        <dbReference type="Proteomes" id="UP001589605"/>
    </source>
</evidence>
<dbReference type="PROSITE" id="PS51257">
    <property type="entry name" value="PROKAR_LIPOPROTEIN"/>
    <property type="match status" value="1"/>
</dbReference>
<accession>A0ABV5F2C9</accession>
<dbReference type="Proteomes" id="UP001589605">
    <property type="component" value="Unassembled WGS sequence"/>
</dbReference>
<protein>
    <submittedName>
        <fullName evidence="3">Retroviral-like aspartic protease family protein</fullName>
    </submittedName>
</protein>